<dbReference type="InterPro" id="IPR006665">
    <property type="entry name" value="OmpA-like"/>
</dbReference>
<dbReference type="SUPFAM" id="SSF103088">
    <property type="entry name" value="OmpA-like"/>
    <property type="match status" value="1"/>
</dbReference>
<gene>
    <name evidence="6" type="ORF">JCM19237_6642</name>
</gene>
<proteinExistence type="predicted"/>
<dbReference type="EMBL" id="BBMN01000002">
    <property type="protein sequence ID" value="GAL03748.1"/>
    <property type="molecule type" value="Genomic_DNA"/>
</dbReference>
<accession>A0A090QNB8</accession>
<evidence type="ECO:0000313" key="6">
    <source>
        <dbReference type="EMBL" id="GAL03748.1"/>
    </source>
</evidence>
<keyword evidence="2 4" id="KW-0472">Membrane</keyword>
<dbReference type="PANTHER" id="PTHR30329">
    <property type="entry name" value="STATOR ELEMENT OF FLAGELLAR MOTOR COMPLEX"/>
    <property type="match status" value="1"/>
</dbReference>
<feature type="domain" description="OmpA-like" evidence="5">
    <location>
        <begin position="4"/>
        <end position="121"/>
    </location>
</feature>
<dbReference type="STRING" id="754436.JCM19237_6642"/>
<evidence type="ECO:0000313" key="7">
    <source>
        <dbReference type="Proteomes" id="UP000029227"/>
    </source>
</evidence>
<dbReference type="PRINTS" id="PR01021">
    <property type="entry name" value="OMPADOMAIN"/>
</dbReference>
<dbReference type="eggNOG" id="COG2885">
    <property type="taxonomic scope" value="Bacteria"/>
</dbReference>
<evidence type="ECO:0000256" key="3">
    <source>
        <dbReference type="ARBA" id="ARBA00023237"/>
    </source>
</evidence>
<dbReference type="PANTHER" id="PTHR30329:SF21">
    <property type="entry name" value="LIPOPROTEIN YIAD-RELATED"/>
    <property type="match status" value="1"/>
</dbReference>
<reference evidence="6 7" key="1">
    <citation type="journal article" date="2014" name="Genome Announc.">
        <title>Draft Genome Sequences of Two Vibrionaceae Species, Vibrio ponticus C121 and Photobacterium aphoticum C119, Isolated as Coral Reef Microbiota.</title>
        <authorList>
            <person name="Al-saari N."/>
            <person name="Meirelles P.M."/>
            <person name="Mino S."/>
            <person name="Suda W."/>
            <person name="Oshima K."/>
            <person name="Hattori M."/>
            <person name="Ohkuma M."/>
            <person name="Thompson F.L."/>
            <person name="Gomez-Gil B."/>
            <person name="Sawabe T."/>
            <person name="Sawabe T."/>
        </authorList>
    </citation>
    <scope>NUCLEOTIDE SEQUENCE [LARGE SCALE GENOMIC DNA]</scope>
    <source>
        <strain evidence="6 7">JCM 19237</strain>
    </source>
</reference>
<sequence length="126" mass="13818">MRKGDQVLITLKGDQSFNHDSAIVRAEGEMVLKQLAGILAEAPDSRIFIGGHTDSVGSEEYNRTLSTKRATSVSDLMTTYGVDSKRVGVFGFGESAPIADNKKAAGRQDNRRIEIRLTPIFDNFLE</sequence>
<evidence type="ECO:0000256" key="4">
    <source>
        <dbReference type="PROSITE-ProRule" id="PRU00473"/>
    </source>
</evidence>
<evidence type="ECO:0000256" key="1">
    <source>
        <dbReference type="ARBA" id="ARBA00004442"/>
    </source>
</evidence>
<dbReference type="InterPro" id="IPR006664">
    <property type="entry name" value="OMP_bac"/>
</dbReference>
<dbReference type="GO" id="GO:0009279">
    <property type="term" value="C:cell outer membrane"/>
    <property type="evidence" value="ECO:0007669"/>
    <property type="project" value="UniProtKB-SubCell"/>
</dbReference>
<dbReference type="Gene3D" id="3.30.1330.60">
    <property type="entry name" value="OmpA-like domain"/>
    <property type="match status" value="1"/>
</dbReference>
<dbReference type="CDD" id="cd07185">
    <property type="entry name" value="OmpA_C-like"/>
    <property type="match status" value="1"/>
</dbReference>
<comment type="subcellular location">
    <subcellularLocation>
        <location evidence="1">Cell outer membrane</location>
    </subcellularLocation>
</comment>
<keyword evidence="3" id="KW-0998">Cell outer membrane</keyword>
<dbReference type="InterPro" id="IPR036737">
    <property type="entry name" value="OmpA-like_sf"/>
</dbReference>
<evidence type="ECO:0000256" key="2">
    <source>
        <dbReference type="ARBA" id="ARBA00023136"/>
    </source>
</evidence>
<dbReference type="InterPro" id="IPR050330">
    <property type="entry name" value="Bact_OuterMem_StrucFunc"/>
</dbReference>
<name>A0A090QNB8_9GAMM</name>
<dbReference type="PROSITE" id="PS51123">
    <property type="entry name" value="OMPA_2"/>
    <property type="match status" value="1"/>
</dbReference>
<organism evidence="6 7">
    <name type="scientific">Photobacterium aphoticum</name>
    <dbReference type="NCBI Taxonomy" id="754436"/>
    <lineage>
        <taxon>Bacteria</taxon>
        <taxon>Pseudomonadati</taxon>
        <taxon>Pseudomonadota</taxon>
        <taxon>Gammaproteobacteria</taxon>
        <taxon>Vibrionales</taxon>
        <taxon>Vibrionaceae</taxon>
        <taxon>Photobacterium</taxon>
    </lineage>
</organism>
<comment type="caution">
    <text evidence="6">The sequence shown here is derived from an EMBL/GenBank/DDBJ whole genome shotgun (WGS) entry which is preliminary data.</text>
</comment>
<dbReference type="PRINTS" id="PR01023">
    <property type="entry name" value="NAFLGMOTY"/>
</dbReference>
<dbReference type="AlphaFoldDB" id="A0A090QNB8"/>
<dbReference type="Pfam" id="PF00691">
    <property type="entry name" value="OmpA"/>
    <property type="match status" value="1"/>
</dbReference>
<dbReference type="Proteomes" id="UP000029227">
    <property type="component" value="Unassembled WGS sequence"/>
</dbReference>
<evidence type="ECO:0000259" key="5">
    <source>
        <dbReference type="PROSITE" id="PS51123"/>
    </source>
</evidence>
<protein>
    <submittedName>
        <fullName evidence="6">Outer membrane protein</fullName>
    </submittedName>
</protein>